<protein>
    <submittedName>
        <fullName evidence="2">Uncharacterized protein</fullName>
    </submittedName>
</protein>
<evidence type="ECO:0000313" key="2">
    <source>
        <dbReference type="EMBL" id="CAK9181154.1"/>
    </source>
</evidence>
<name>A0ABC8UJK6_9AQUA</name>
<organism evidence="2 3">
    <name type="scientific">Ilex paraguariensis</name>
    <name type="common">yerba mate</name>
    <dbReference type="NCBI Taxonomy" id="185542"/>
    <lineage>
        <taxon>Eukaryota</taxon>
        <taxon>Viridiplantae</taxon>
        <taxon>Streptophyta</taxon>
        <taxon>Embryophyta</taxon>
        <taxon>Tracheophyta</taxon>
        <taxon>Spermatophyta</taxon>
        <taxon>Magnoliopsida</taxon>
        <taxon>eudicotyledons</taxon>
        <taxon>Gunneridae</taxon>
        <taxon>Pentapetalae</taxon>
        <taxon>asterids</taxon>
        <taxon>campanulids</taxon>
        <taxon>Aquifoliales</taxon>
        <taxon>Aquifoliaceae</taxon>
        <taxon>Ilex</taxon>
    </lineage>
</organism>
<reference evidence="2 3" key="1">
    <citation type="submission" date="2024-02" db="EMBL/GenBank/DDBJ databases">
        <authorList>
            <person name="Vignale AGUSTIN F."/>
            <person name="Sosa J E."/>
            <person name="Modenutti C."/>
        </authorList>
    </citation>
    <scope>NUCLEOTIDE SEQUENCE [LARGE SCALE GENOMIC DNA]</scope>
</reference>
<comment type="caution">
    <text evidence="2">The sequence shown here is derived from an EMBL/GenBank/DDBJ whole genome shotgun (WGS) entry which is preliminary data.</text>
</comment>
<dbReference type="Proteomes" id="UP001642360">
    <property type="component" value="Unassembled WGS sequence"/>
</dbReference>
<dbReference type="PANTHER" id="PTHR35109:SF1">
    <property type="entry name" value="GLUTAMATE RACEMASE"/>
    <property type="match status" value="1"/>
</dbReference>
<dbReference type="AlphaFoldDB" id="A0ABC8UJK6"/>
<dbReference type="PANTHER" id="PTHR35109">
    <property type="entry name" value="GLUTAMATE RACEMASE"/>
    <property type="match status" value="1"/>
</dbReference>
<dbReference type="EMBL" id="CAUOFW020007946">
    <property type="protein sequence ID" value="CAK9181154.1"/>
    <property type="molecule type" value="Genomic_DNA"/>
</dbReference>
<evidence type="ECO:0000313" key="3">
    <source>
        <dbReference type="Proteomes" id="UP001642360"/>
    </source>
</evidence>
<accession>A0ABC8UJK6</accession>
<sequence>MVIRGAKAKPVGHGMSKLAGVDQGANPRRSDEKGTADKGEDHPSYWVQHPRTGIYFPKGHELVMEEVPVGAASFGETYWLRNTDGVNKPDPYQFQIINP</sequence>
<proteinExistence type="predicted"/>
<feature type="region of interest" description="Disordered" evidence="1">
    <location>
        <begin position="1"/>
        <end position="50"/>
    </location>
</feature>
<feature type="compositionally biased region" description="Basic and acidic residues" evidence="1">
    <location>
        <begin position="28"/>
        <end position="43"/>
    </location>
</feature>
<gene>
    <name evidence="2" type="ORF">ILEXP_LOCUS51194</name>
</gene>
<evidence type="ECO:0000256" key="1">
    <source>
        <dbReference type="SAM" id="MobiDB-lite"/>
    </source>
</evidence>
<keyword evidence="3" id="KW-1185">Reference proteome</keyword>